<proteinExistence type="predicted"/>
<dbReference type="EMBL" id="CP029149">
    <property type="protein sequence ID" value="QHN64595.1"/>
    <property type="molecule type" value="Genomic_DNA"/>
</dbReference>
<evidence type="ECO:0000313" key="1">
    <source>
        <dbReference type="EMBL" id="QHN64595.1"/>
    </source>
</evidence>
<organism evidence="1 2">
    <name type="scientific">Bergeyella cardium</name>
    <dbReference type="NCBI Taxonomy" id="1585976"/>
    <lineage>
        <taxon>Bacteria</taxon>
        <taxon>Pseudomonadati</taxon>
        <taxon>Bacteroidota</taxon>
        <taxon>Flavobacteriia</taxon>
        <taxon>Flavobacteriales</taxon>
        <taxon>Weeksellaceae</taxon>
        <taxon>Bergeyella</taxon>
    </lineage>
</organism>
<keyword evidence="2" id="KW-1185">Reference proteome</keyword>
<reference evidence="1 2" key="1">
    <citation type="submission" date="2018-04" db="EMBL/GenBank/DDBJ databases">
        <title>Characteristic and Complete Genome Sequencing of A Novel Member of Infective Endocarditis Causative Bacteria: Bergeyella cardium QL-PH.</title>
        <authorList>
            <person name="Pan H."/>
            <person name="Sun E."/>
            <person name="Zhang Y."/>
        </authorList>
    </citation>
    <scope>NUCLEOTIDE SEQUENCE [LARGE SCALE GENOMIC DNA]</scope>
    <source>
        <strain evidence="1 2">HPQL</strain>
    </source>
</reference>
<gene>
    <name evidence="1" type="ORF">DBX24_01145</name>
</gene>
<name>A0A6P1QSF0_9FLAO</name>
<sequence length="53" mass="6054">MNTQIPLSPLNSIVPLEFQEVSFLRKVVRLTKVNKYFSTVPLALERVKKNVPA</sequence>
<dbReference type="RefSeq" id="WP_160223705.1">
    <property type="nucleotide sequence ID" value="NZ_CP029149.1"/>
</dbReference>
<evidence type="ECO:0000313" key="2">
    <source>
        <dbReference type="Proteomes" id="UP000464318"/>
    </source>
</evidence>
<protein>
    <submittedName>
        <fullName evidence="1">Uncharacterized protein</fullName>
    </submittedName>
</protein>
<dbReference type="KEGG" id="bcad:DBX24_01145"/>
<dbReference type="AlphaFoldDB" id="A0A6P1QSF0"/>
<accession>A0A6P1QSF0</accession>
<dbReference type="Proteomes" id="UP000464318">
    <property type="component" value="Chromosome"/>
</dbReference>